<dbReference type="OrthoDB" id="1100338at2"/>
<keyword evidence="2" id="KW-0378">Hydrolase</keyword>
<dbReference type="InterPro" id="IPR000209">
    <property type="entry name" value="Peptidase_S8/S53_dom"/>
</dbReference>
<keyword evidence="3" id="KW-0720">Serine protease</keyword>
<protein>
    <submittedName>
        <fullName evidence="6">Subtilase family protein</fullName>
    </submittedName>
</protein>
<dbReference type="PRINTS" id="PR00723">
    <property type="entry name" value="SUBTILISIN"/>
</dbReference>
<dbReference type="Gene3D" id="3.40.50.200">
    <property type="entry name" value="Peptidase S8/S53 domain"/>
    <property type="match status" value="1"/>
</dbReference>
<reference evidence="6 7" key="1">
    <citation type="submission" date="2018-10" db="EMBL/GenBank/DDBJ databases">
        <title>Genomic Encyclopedia of Archaeal and Bacterial Type Strains, Phase II (KMG-II): from individual species to whole genera.</title>
        <authorList>
            <person name="Goeker M."/>
        </authorList>
    </citation>
    <scope>NUCLEOTIDE SEQUENCE [LARGE SCALE GENOMIC DNA]</scope>
    <source>
        <strain evidence="6 7">DSM 14219</strain>
    </source>
</reference>
<evidence type="ECO:0000259" key="5">
    <source>
        <dbReference type="Pfam" id="PF00082"/>
    </source>
</evidence>
<dbReference type="Proteomes" id="UP000272428">
    <property type="component" value="Unassembled WGS sequence"/>
</dbReference>
<dbReference type="AlphaFoldDB" id="A0A495SC47"/>
<dbReference type="Pfam" id="PF00082">
    <property type="entry name" value="Peptidase_S8"/>
    <property type="match status" value="1"/>
</dbReference>
<feature type="domain" description="Peptidase S8/S53" evidence="5">
    <location>
        <begin position="265"/>
        <end position="592"/>
    </location>
</feature>
<evidence type="ECO:0000313" key="7">
    <source>
        <dbReference type="Proteomes" id="UP000272428"/>
    </source>
</evidence>
<name>A0A495SC47_9FLAO</name>
<dbReference type="GO" id="GO:0006508">
    <property type="term" value="P:proteolysis"/>
    <property type="evidence" value="ECO:0007669"/>
    <property type="project" value="UniProtKB-KW"/>
</dbReference>
<evidence type="ECO:0000256" key="2">
    <source>
        <dbReference type="ARBA" id="ARBA00022801"/>
    </source>
</evidence>
<sequence length="807" mass="93809">MNRHIFLNNDKSTHPKFNRQRNVGGGKKIDEITEQNEPKVIQQFQKERLRKFNISFYAKQKLRNSQRSIEFDKNIDLIKINFYNIFNSDLKQKFLTKYGLVPIEYREFNKTVIFEIYDLSLFENFKNHLKIIIGSPHGTSYNNKQYNLLALIYKFEFIDSTARILTYSRKGILLNFIESIDEIYNVQKERLFTYLREHHFSYSYSEMHESILEIYEIKKDQIQFIADNFDIVRAITSSRTQKFKPGYNGPIRDYDFEIELRDNVTTVGVIDTGVERILPLRPVILNENIDHTGKGSFWDEVGHGTMVAGLIVLGDEFYNIIKNTYNAKAKIFVIKALQQSNDPLDIPKLLEDIKFAKKEYGIKIFNLSLVIPNAKKYNEPFSSFAYELDKIAYEEDVLIFISVGNFNSDSLKSLVDDEFHPDHEYPDFFYKPDATTIVHACEDTNICIPSESLNNISVGALAGNFEENDSSDITPNGIYPAYYTRKFHYDYSQIINTQTIKQKNKHLNKPDFVFFGGDLFNEKSGLEILKSAFANNDKFYGRSSGTSLSTPLITSYAAEILNEYPNLKSQTVKALLINSANYPNKNSLPHFKDKPEFLLKSLIGFGIPKREHLLANENNTITFIIENFIEVGEIFKVPIFLPQYLNKSGNKLQFDISLCYSFMPIKDNQLDYLPLHISFNLIKDVEDVKIFETGNQSDYSIKNNITWSEDHFGIENRQFSNSQFMSYRIQPADFSKLDDKISIVVRCLAKKDYMKSLKKQKHNFSMVIKITEILSNENTENLYSEMLEINEFIEIKNENNIDLDAEN</sequence>
<dbReference type="SUPFAM" id="SSF52743">
    <property type="entry name" value="Subtilisin-like"/>
    <property type="match status" value="1"/>
</dbReference>
<comment type="caution">
    <text evidence="6">The sequence shown here is derived from an EMBL/GenBank/DDBJ whole genome shotgun (WGS) entry which is preliminary data.</text>
</comment>
<accession>A0A495SC47</accession>
<dbReference type="InterPro" id="IPR034074">
    <property type="entry name" value="Y4bN_pept_dom"/>
</dbReference>
<feature type="region of interest" description="Disordered" evidence="4">
    <location>
        <begin position="1"/>
        <end position="24"/>
    </location>
</feature>
<evidence type="ECO:0000256" key="4">
    <source>
        <dbReference type="SAM" id="MobiDB-lite"/>
    </source>
</evidence>
<dbReference type="RefSeq" id="WP_121461362.1">
    <property type="nucleotide sequence ID" value="NZ_RBXB01000002.1"/>
</dbReference>
<gene>
    <name evidence="6" type="ORF">BCF58_1708</name>
</gene>
<dbReference type="InterPro" id="IPR015500">
    <property type="entry name" value="Peptidase_S8_subtilisin-rel"/>
</dbReference>
<evidence type="ECO:0000256" key="1">
    <source>
        <dbReference type="ARBA" id="ARBA00022670"/>
    </source>
</evidence>
<dbReference type="EMBL" id="RBXB01000002">
    <property type="protein sequence ID" value="RKS97575.1"/>
    <property type="molecule type" value="Genomic_DNA"/>
</dbReference>
<organism evidence="6 7">
    <name type="scientific">Chryseobacterium defluvii</name>
    <dbReference type="NCBI Taxonomy" id="160396"/>
    <lineage>
        <taxon>Bacteria</taxon>
        <taxon>Pseudomonadati</taxon>
        <taxon>Bacteroidota</taxon>
        <taxon>Flavobacteriia</taxon>
        <taxon>Flavobacteriales</taxon>
        <taxon>Weeksellaceae</taxon>
        <taxon>Chryseobacterium group</taxon>
        <taxon>Chryseobacterium</taxon>
    </lineage>
</organism>
<keyword evidence="7" id="KW-1185">Reference proteome</keyword>
<evidence type="ECO:0000256" key="3">
    <source>
        <dbReference type="ARBA" id="ARBA00022825"/>
    </source>
</evidence>
<dbReference type="CDD" id="cd04847">
    <property type="entry name" value="Peptidases_S8_Subtilisin_like_2"/>
    <property type="match status" value="1"/>
</dbReference>
<proteinExistence type="predicted"/>
<keyword evidence="1" id="KW-0645">Protease</keyword>
<dbReference type="GO" id="GO:0004252">
    <property type="term" value="F:serine-type endopeptidase activity"/>
    <property type="evidence" value="ECO:0007669"/>
    <property type="project" value="InterPro"/>
</dbReference>
<evidence type="ECO:0000313" key="6">
    <source>
        <dbReference type="EMBL" id="RKS97575.1"/>
    </source>
</evidence>
<dbReference type="InterPro" id="IPR036852">
    <property type="entry name" value="Peptidase_S8/S53_dom_sf"/>
</dbReference>